<organism evidence="1 2">
    <name type="scientific">Glycine soja</name>
    <name type="common">Wild soybean</name>
    <dbReference type="NCBI Taxonomy" id="3848"/>
    <lineage>
        <taxon>Eukaryota</taxon>
        <taxon>Viridiplantae</taxon>
        <taxon>Streptophyta</taxon>
        <taxon>Embryophyta</taxon>
        <taxon>Tracheophyta</taxon>
        <taxon>Spermatophyta</taxon>
        <taxon>Magnoliopsida</taxon>
        <taxon>eudicotyledons</taxon>
        <taxon>Gunneridae</taxon>
        <taxon>Pentapetalae</taxon>
        <taxon>rosids</taxon>
        <taxon>fabids</taxon>
        <taxon>Fabales</taxon>
        <taxon>Fabaceae</taxon>
        <taxon>Papilionoideae</taxon>
        <taxon>50 kb inversion clade</taxon>
        <taxon>NPAAA clade</taxon>
        <taxon>indigoferoid/millettioid clade</taxon>
        <taxon>Phaseoleae</taxon>
        <taxon>Glycine</taxon>
        <taxon>Glycine subgen. Soja</taxon>
    </lineage>
</organism>
<dbReference type="PANTHER" id="PTHR37175">
    <property type="entry name" value="BNAA08G28800D PROTEIN"/>
    <property type="match status" value="1"/>
</dbReference>
<accession>A0A445KAN5</accession>
<proteinExistence type="predicted"/>
<keyword evidence="2" id="KW-1185">Reference proteome</keyword>
<reference evidence="1 2" key="1">
    <citation type="submission" date="2018-09" db="EMBL/GenBank/DDBJ databases">
        <title>A high-quality reference genome of wild soybean provides a powerful tool to mine soybean genomes.</title>
        <authorList>
            <person name="Xie M."/>
            <person name="Chung C.Y.L."/>
            <person name="Li M.-W."/>
            <person name="Wong F.-L."/>
            <person name="Chan T.-F."/>
            <person name="Lam H.-M."/>
        </authorList>
    </citation>
    <scope>NUCLEOTIDE SEQUENCE [LARGE SCALE GENOMIC DNA]</scope>
    <source>
        <strain evidence="2">cv. W05</strain>
        <tissue evidence="1">Hypocotyl of etiolated seedlings</tissue>
    </source>
</reference>
<gene>
    <name evidence="1" type="ORF">D0Y65_014875</name>
</gene>
<dbReference type="Proteomes" id="UP000289340">
    <property type="component" value="Chromosome 6"/>
</dbReference>
<dbReference type="EMBL" id="QZWG01000006">
    <property type="protein sequence ID" value="RZC07846.1"/>
    <property type="molecule type" value="Genomic_DNA"/>
</dbReference>
<evidence type="ECO:0000313" key="2">
    <source>
        <dbReference type="Proteomes" id="UP000289340"/>
    </source>
</evidence>
<comment type="caution">
    <text evidence="1">The sequence shown here is derived from an EMBL/GenBank/DDBJ whole genome shotgun (WGS) entry which is preliminary data.</text>
</comment>
<name>A0A445KAN5_GLYSO</name>
<dbReference type="PANTHER" id="PTHR37175:SF1">
    <property type="entry name" value="CONSTANS-LIKE PROTEIN-RELATED"/>
    <property type="match status" value="1"/>
</dbReference>
<evidence type="ECO:0000313" key="1">
    <source>
        <dbReference type="EMBL" id="RZC07846.1"/>
    </source>
</evidence>
<protein>
    <submittedName>
        <fullName evidence="1">Uncharacterized protein</fullName>
    </submittedName>
</protein>
<dbReference type="AlphaFoldDB" id="A0A445KAN5"/>
<sequence>MRTDGNAPLTAENATRVMETLRRVSFAGVASNWATRDPDDRWVDWATRDPDDRWVDQLRRLRQSSNT</sequence>